<evidence type="ECO:0000256" key="1">
    <source>
        <dbReference type="SAM" id="MobiDB-lite"/>
    </source>
</evidence>
<organism evidence="2 3">
    <name type="scientific">Puccinia graminis f. sp. tritici</name>
    <dbReference type="NCBI Taxonomy" id="56615"/>
    <lineage>
        <taxon>Eukaryota</taxon>
        <taxon>Fungi</taxon>
        <taxon>Dikarya</taxon>
        <taxon>Basidiomycota</taxon>
        <taxon>Pucciniomycotina</taxon>
        <taxon>Pucciniomycetes</taxon>
        <taxon>Pucciniales</taxon>
        <taxon>Pucciniaceae</taxon>
        <taxon>Puccinia</taxon>
    </lineage>
</organism>
<dbReference type="Proteomes" id="UP000324748">
    <property type="component" value="Unassembled WGS sequence"/>
</dbReference>
<name>A0A5B0PIL0_PUCGR</name>
<sequence>MARPLTPYVARVLRALSIADMKLYKPGTRLPSSNTQALPARPLLRPYNSFNRENGHPFAPHPPPAPHPKSDGLHSGRHWGMSLTPSGDDEGRTYG</sequence>
<protein>
    <submittedName>
        <fullName evidence="2">Uncharacterized protein</fullName>
    </submittedName>
</protein>
<evidence type="ECO:0000313" key="2">
    <source>
        <dbReference type="EMBL" id="KAA1101031.1"/>
    </source>
</evidence>
<proteinExistence type="predicted"/>
<accession>A0A5B0PIL0</accession>
<keyword evidence="3" id="KW-1185">Reference proteome</keyword>
<dbReference type="EMBL" id="VSWC01000053">
    <property type="protein sequence ID" value="KAA1101031.1"/>
    <property type="molecule type" value="Genomic_DNA"/>
</dbReference>
<reference evidence="2 3" key="1">
    <citation type="submission" date="2019-05" db="EMBL/GenBank/DDBJ databases">
        <title>Emergence of the Ug99 lineage of the wheat stem rust pathogen through somatic hybridization.</title>
        <authorList>
            <person name="Li F."/>
            <person name="Upadhyaya N.M."/>
            <person name="Sperschneider J."/>
            <person name="Matny O."/>
            <person name="Nguyen-Phuc H."/>
            <person name="Mago R."/>
            <person name="Raley C."/>
            <person name="Miller M.E."/>
            <person name="Silverstein K.A.T."/>
            <person name="Henningsen E."/>
            <person name="Hirsch C.D."/>
            <person name="Visser B."/>
            <person name="Pretorius Z.A."/>
            <person name="Steffenson B.J."/>
            <person name="Schwessinger B."/>
            <person name="Dodds P.N."/>
            <person name="Figueroa M."/>
        </authorList>
    </citation>
    <scope>NUCLEOTIDE SEQUENCE [LARGE SCALE GENOMIC DNA]</scope>
    <source>
        <strain evidence="2">21-0</strain>
    </source>
</reference>
<comment type="caution">
    <text evidence="2">The sequence shown here is derived from an EMBL/GenBank/DDBJ whole genome shotgun (WGS) entry which is preliminary data.</text>
</comment>
<gene>
    <name evidence="2" type="ORF">PGT21_004988</name>
</gene>
<evidence type="ECO:0000313" key="3">
    <source>
        <dbReference type="Proteomes" id="UP000324748"/>
    </source>
</evidence>
<dbReference type="AlphaFoldDB" id="A0A5B0PIL0"/>
<feature type="region of interest" description="Disordered" evidence="1">
    <location>
        <begin position="25"/>
        <end position="95"/>
    </location>
</feature>